<organism evidence="1 2">
    <name type="scientific">Dermacentor silvarum</name>
    <name type="common">Tick</name>
    <dbReference type="NCBI Taxonomy" id="543639"/>
    <lineage>
        <taxon>Eukaryota</taxon>
        <taxon>Metazoa</taxon>
        <taxon>Ecdysozoa</taxon>
        <taxon>Arthropoda</taxon>
        <taxon>Chelicerata</taxon>
        <taxon>Arachnida</taxon>
        <taxon>Acari</taxon>
        <taxon>Parasitiformes</taxon>
        <taxon>Ixodida</taxon>
        <taxon>Ixodoidea</taxon>
        <taxon>Ixodidae</taxon>
        <taxon>Rhipicephalinae</taxon>
        <taxon>Dermacentor</taxon>
    </lineage>
</organism>
<keyword evidence="2" id="KW-1185">Reference proteome</keyword>
<dbReference type="Proteomes" id="UP000821865">
    <property type="component" value="Chromosome 4"/>
</dbReference>
<protein>
    <submittedName>
        <fullName evidence="1">Uncharacterized protein</fullName>
    </submittedName>
</protein>
<gene>
    <name evidence="1" type="ORF">HPB49_007992</name>
</gene>
<evidence type="ECO:0000313" key="1">
    <source>
        <dbReference type="EMBL" id="KAH7953413.1"/>
    </source>
</evidence>
<reference evidence="1" key="1">
    <citation type="submission" date="2020-05" db="EMBL/GenBank/DDBJ databases">
        <title>Large-scale comparative analyses of tick genomes elucidate their genetic diversity and vector capacities.</title>
        <authorList>
            <person name="Jia N."/>
            <person name="Wang J."/>
            <person name="Shi W."/>
            <person name="Du L."/>
            <person name="Sun Y."/>
            <person name="Zhan W."/>
            <person name="Jiang J."/>
            <person name="Wang Q."/>
            <person name="Zhang B."/>
            <person name="Ji P."/>
            <person name="Sakyi L.B."/>
            <person name="Cui X."/>
            <person name="Yuan T."/>
            <person name="Jiang B."/>
            <person name="Yang W."/>
            <person name="Lam T.T.-Y."/>
            <person name="Chang Q."/>
            <person name="Ding S."/>
            <person name="Wang X."/>
            <person name="Zhu J."/>
            <person name="Ruan X."/>
            <person name="Zhao L."/>
            <person name="Wei J."/>
            <person name="Que T."/>
            <person name="Du C."/>
            <person name="Cheng J."/>
            <person name="Dai P."/>
            <person name="Han X."/>
            <person name="Huang E."/>
            <person name="Gao Y."/>
            <person name="Liu J."/>
            <person name="Shao H."/>
            <person name="Ye R."/>
            <person name="Li L."/>
            <person name="Wei W."/>
            <person name="Wang X."/>
            <person name="Wang C."/>
            <person name="Yang T."/>
            <person name="Huo Q."/>
            <person name="Li W."/>
            <person name="Guo W."/>
            <person name="Chen H."/>
            <person name="Zhou L."/>
            <person name="Ni X."/>
            <person name="Tian J."/>
            <person name="Zhou Y."/>
            <person name="Sheng Y."/>
            <person name="Liu T."/>
            <person name="Pan Y."/>
            <person name="Xia L."/>
            <person name="Li J."/>
            <person name="Zhao F."/>
            <person name="Cao W."/>
        </authorList>
    </citation>
    <scope>NUCLEOTIDE SEQUENCE</scope>
    <source>
        <strain evidence="1">Dsil-2018</strain>
    </source>
</reference>
<evidence type="ECO:0000313" key="2">
    <source>
        <dbReference type="Proteomes" id="UP000821865"/>
    </source>
</evidence>
<comment type="caution">
    <text evidence="1">The sequence shown here is derived from an EMBL/GenBank/DDBJ whole genome shotgun (WGS) entry which is preliminary data.</text>
</comment>
<name>A0ACB8CWA3_DERSI</name>
<sequence>MPWGEGDIFLGSLPITHISGMVYPMLAILEGACCAQVSAKLTPTEILDAVDKYKATAAFFFPSQLHAIVREMRRTRRDLPSVRAITVGGSVLPAATAEAVHECFSGLKLLQKVYGMTESCALVTSQSKTGELQTTADVGVPLSNFQIKVVDVHTRRHLGPHQTGEICYISLTMVSGYYKRPKETAELFDEEGWCRSVRLLRLVFYA</sequence>
<dbReference type="EMBL" id="CM023473">
    <property type="protein sequence ID" value="KAH7953413.1"/>
    <property type="molecule type" value="Genomic_DNA"/>
</dbReference>
<accession>A0ACB8CWA3</accession>
<proteinExistence type="predicted"/>